<evidence type="ECO:0000313" key="2">
    <source>
        <dbReference type="Proteomes" id="UP000075920"/>
    </source>
</evidence>
<dbReference type="PANTHER" id="PTHR13333:SF5">
    <property type="entry name" value="M-AAA PROTEASE-INTERACTING PROTEIN 1, MITOCHONDRIAL"/>
    <property type="match status" value="1"/>
</dbReference>
<dbReference type="VEuPathDB" id="VectorBase:AMIN006844"/>
<reference evidence="2" key="1">
    <citation type="submission" date="2013-03" db="EMBL/GenBank/DDBJ databases">
        <title>The Genome Sequence of Anopheles minimus MINIMUS1.</title>
        <authorList>
            <consortium name="The Broad Institute Genomics Platform"/>
            <person name="Neafsey D.E."/>
            <person name="Walton C."/>
            <person name="Walker B."/>
            <person name="Young S.K."/>
            <person name="Zeng Q."/>
            <person name="Gargeya S."/>
            <person name="Fitzgerald M."/>
            <person name="Haas B."/>
            <person name="Abouelleil A."/>
            <person name="Allen A.W."/>
            <person name="Alvarado L."/>
            <person name="Arachchi H.M."/>
            <person name="Berlin A.M."/>
            <person name="Chapman S.B."/>
            <person name="Gainer-Dewar J."/>
            <person name="Goldberg J."/>
            <person name="Griggs A."/>
            <person name="Gujja S."/>
            <person name="Hansen M."/>
            <person name="Howarth C."/>
            <person name="Imamovic A."/>
            <person name="Ireland A."/>
            <person name="Larimer J."/>
            <person name="McCowan C."/>
            <person name="Murphy C."/>
            <person name="Pearson M."/>
            <person name="Poon T.W."/>
            <person name="Priest M."/>
            <person name="Roberts A."/>
            <person name="Saif S."/>
            <person name="Shea T."/>
            <person name="Sisk P."/>
            <person name="Sykes S."/>
            <person name="Wortman J."/>
            <person name="Nusbaum C."/>
            <person name="Birren B."/>
        </authorList>
    </citation>
    <scope>NUCLEOTIDE SEQUENCE [LARGE SCALE GENOMIC DNA]</scope>
    <source>
        <strain evidence="2">MINIMUS1</strain>
    </source>
</reference>
<accession>A0A182W920</accession>
<evidence type="ECO:0008006" key="3">
    <source>
        <dbReference type="Google" id="ProtNLM"/>
    </source>
</evidence>
<dbReference type="STRING" id="112268.A0A182W920"/>
<dbReference type="EnsemblMetazoa" id="AMIN006844-RA">
    <property type="protein sequence ID" value="AMIN006844-PA"/>
    <property type="gene ID" value="AMIN006844"/>
</dbReference>
<dbReference type="GO" id="GO:0005743">
    <property type="term" value="C:mitochondrial inner membrane"/>
    <property type="evidence" value="ECO:0007669"/>
    <property type="project" value="TreeGrafter"/>
</dbReference>
<dbReference type="Proteomes" id="UP000075920">
    <property type="component" value="Unassembled WGS sequence"/>
</dbReference>
<name>A0A182W920_9DIPT</name>
<sequence>MNDNDAEAFPQNDMPQAFSSCLSSTMFVVQSGVVKFRLFTQSLYSFSRFYRTANSHIVVGINSPSCGTHVRCAAALWAPGTKTLLRGSSVVNNNHNIVQTRWNSTDEQSSRQRIRKPLMLMDFPQLVWPSVIKTIRNWIMVHFIIRPYFDREFSLPDFVQGAKQALQVVSSSLAGGEVKHLEGLVDRAAIADLKQSISKMSVAERYDIQVVKEDVYFSFPYQVGVMFDESDDDSQKRFVEITMVFHVLRGLKGMIERGETVPLNVGVLPEFRDKISICNYRFIKEFTKGVDSDWTVNVVNHFKPSDYVEE</sequence>
<dbReference type="GO" id="GO:0043022">
    <property type="term" value="F:ribosome binding"/>
    <property type="evidence" value="ECO:0007669"/>
    <property type="project" value="TreeGrafter"/>
</dbReference>
<keyword evidence="2" id="KW-1185">Reference proteome</keyword>
<evidence type="ECO:0000313" key="1">
    <source>
        <dbReference type="EnsemblMetazoa" id="AMIN006844-PA"/>
    </source>
</evidence>
<proteinExistence type="predicted"/>
<reference evidence="1" key="2">
    <citation type="submission" date="2020-05" db="UniProtKB">
        <authorList>
            <consortium name="EnsemblMetazoa"/>
        </authorList>
    </citation>
    <scope>IDENTIFICATION</scope>
    <source>
        <strain evidence="1">MINIMUS1</strain>
    </source>
</reference>
<dbReference type="GO" id="GO:0032979">
    <property type="term" value="P:protein insertion into mitochondrial inner membrane from matrix"/>
    <property type="evidence" value="ECO:0007669"/>
    <property type="project" value="TreeGrafter"/>
</dbReference>
<dbReference type="PANTHER" id="PTHR13333">
    <property type="entry name" value="M-AAA PROTEASE-INTERACTING PROTEIN 1, MITOCHONDRIAL"/>
    <property type="match status" value="1"/>
</dbReference>
<organism evidence="1 2">
    <name type="scientific">Anopheles minimus</name>
    <dbReference type="NCBI Taxonomy" id="112268"/>
    <lineage>
        <taxon>Eukaryota</taxon>
        <taxon>Metazoa</taxon>
        <taxon>Ecdysozoa</taxon>
        <taxon>Arthropoda</taxon>
        <taxon>Hexapoda</taxon>
        <taxon>Insecta</taxon>
        <taxon>Pterygota</taxon>
        <taxon>Neoptera</taxon>
        <taxon>Endopterygota</taxon>
        <taxon>Diptera</taxon>
        <taxon>Nematocera</taxon>
        <taxon>Culicoidea</taxon>
        <taxon>Culicidae</taxon>
        <taxon>Anophelinae</taxon>
        <taxon>Anopheles</taxon>
    </lineage>
</organism>
<protein>
    <recommendedName>
        <fullName evidence="3">Juvenile hormone esterase binding protein</fullName>
    </recommendedName>
</protein>
<dbReference type="AlphaFoldDB" id="A0A182W920"/>